<gene>
    <name evidence="2" type="ORF">BJ322DRAFT_1051074</name>
</gene>
<evidence type="ECO:0000313" key="2">
    <source>
        <dbReference type="EMBL" id="KAF9788774.1"/>
    </source>
</evidence>
<feature type="region of interest" description="Disordered" evidence="1">
    <location>
        <begin position="117"/>
        <end position="156"/>
    </location>
</feature>
<accession>A0A9P6HKD1</accession>
<reference evidence="2" key="1">
    <citation type="journal article" date="2020" name="Nat. Commun.">
        <title>Large-scale genome sequencing of mycorrhizal fungi provides insights into the early evolution of symbiotic traits.</title>
        <authorList>
            <person name="Miyauchi S."/>
            <person name="Kiss E."/>
            <person name="Kuo A."/>
            <person name="Drula E."/>
            <person name="Kohler A."/>
            <person name="Sanchez-Garcia M."/>
            <person name="Morin E."/>
            <person name="Andreopoulos B."/>
            <person name="Barry K.W."/>
            <person name="Bonito G."/>
            <person name="Buee M."/>
            <person name="Carver A."/>
            <person name="Chen C."/>
            <person name="Cichocki N."/>
            <person name="Clum A."/>
            <person name="Culley D."/>
            <person name="Crous P.W."/>
            <person name="Fauchery L."/>
            <person name="Girlanda M."/>
            <person name="Hayes R.D."/>
            <person name="Keri Z."/>
            <person name="LaButti K."/>
            <person name="Lipzen A."/>
            <person name="Lombard V."/>
            <person name="Magnuson J."/>
            <person name="Maillard F."/>
            <person name="Murat C."/>
            <person name="Nolan M."/>
            <person name="Ohm R.A."/>
            <person name="Pangilinan J."/>
            <person name="Pereira M.F."/>
            <person name="Perotto S."/>
            <person name="Peter M."/>
            <person name="Pfister S."/>
            <person name="Riley R."/>
            <person name="Sitrit Y."/>
            <person name="Stielow J.B."/>
            <person name="Szollosi G."/>
            <person name="Zifcakova L."/>
            <person name="Stursova M."/>
            <person name="Spatafora J.W."/>
            <person name="Tedersoo L."/>
            <person name="Vaario L.M."/>
            <person name="Yamada A."/>
            <person name="Yan M."/>
            <person name="Wang P."/>
            <person name="Xu J."/>
            <person name="Bruns T."/>
            <person name="Baldrian P."/>
            <person name="Vilgalys R."/>
            <person name="Dunand C."/>
            <person name="Henrissat B."/>
            <person name="Grigoriev I.V."/>
            <person name="Hibbett D."/>
            <person name="Nagy L.G."/>
            <person name="Martin F.M."/>
        </authorList>
    </citation>
    <scope>NUCLEOTIDE SEQUENCE</scope>
    <source>
        <strain evidence="2">UH-Tt-Lm1</strain>
    </source>
</reference>
<reference evidence="2" key="2">
    <citation type="submission" date="2020-11" db="EMBL/GenBank/DDBJ databases">
        <authorList>
            <consortium name="DOE Joint Genome Institute"/>
            <person name="Kuo A."/>
            <person name="Miyauchi S."/>
            <person name="Kiss E."/>
            <person name="Drula E."/>
            <person name="Kohler A."/>
            <person name="Sanchez-Garcia M."/>
            <person name="Andreopoulos B."/>
            <person name="Barry K.W."/>
            <person name="Bonito G."/>
            <person name="Buee M."/>
            <person name="Carver A."/>
            <person name="Chen C."/>
            <person name="Cichocki N."/>
            <person name="Clum A."/>
            <person name="Culley D."/>
            <person name="Crous P.W."/>
            <person name="Fauchery L."/>
            <person name="Girlanda M."/>
            <person name="Hayes R."/>
            <person name="Keri Z."/>
            <person name="Labutti K."/>
            <person name="Lipzen A."/>
            <person name="Lombard V."/>
            <person name="Magnuson J."/>
            <person name="Maillard F."/>
            <person name="Morin E."/>
            <person name="Murat C."/>
            <person name="Nolan M."/>
            <person name="Ohm R."/>
            <person name="Pangilinan J."/>
            <person name="Pereira M."/>
            <person name="Perotto S."/>
            <person name="Peter M."/>
            <person name="Riley R."/>
            <person name="Sitrit Y."/>
            <person name="Stielow B."/>
            <person name="Szollosi G."/>
            <person name="Zifcakova L."/>
            <person name="Stursova M."/>
            <person name="Spatafora J.W."/>
            <person name="Tedersoo L."/>
            <person name="Vaario L.-M."/>
            <person name="Yamada A."/>
            <person name="Yan M."/>
            <person name="Wang P."/>
            <person name="Xu J."/>
            <person name="Bruns T."/>
            <person name="Baldrian P."/>
            <person name="Vilgalys R."/>
            <person name="Henrissat B."/>
            <person name="Grigoriev I.V."/>
            <person name="Hibbett D."/>
            <person name="Nagy L.G."/>
            <person name="Martin F.M."/>
        </authorList>
    </citation>
    <scope>NUCLEOTIDE SEQUENCE</scope>
    <source>
        <strain evidence="2">UH-Tt-Lm1</strain>
    </source>
</reference>
<dbReference type="EMBL" id="WIUZ02000004">
    <property type="protein sequence ID" value="KAF9788774.1"/>
    <property type="molecule type" value="Genomic_DNA"/>
</dbReference>
<sequence length="156" mass="17354">MFFFLAMRVSRVLHCEARRVGGTGKSNFFRLHSPHWGRLEFCLESLTNLSRALVGANLAPCNASLSTMDFRTLQFHSLSVARRNLHRLTDATATSSPDVDGRMVIVSELVRRSSKEEDFQTCPKVSPRAVPNSAPPLSSNRAEHDTLNGRWGPSLS</sequence>
<proteinExistence type="predicted"/>
<dbReference type="Proteomes" id="UP000736335">
    <property type="component" value="Unassembled WGS sequence"/>
</dbReference>
<evidence type="ECO:0000313" key="3">
    <source>
        <dbReference type="Proteomes" id="UP000736335"/>
    </source>
</evidence>
<organism evidence="2 3">
    <name type="scientific">Thelephora terrestris</name>
    <dbReference type="NCBI Taxonomy" id="56493"/>
    <lineage>
        <taxon>Eukaryota</taxon>
        <taxon>Fungi</taxon>
        <taxon>Dikarya</taxon>
        <taxon>Basidiomycota</taxon>
        <taxon>Agaricomycotina</taxon>
        <taxon>Agaricomycetes</taxon>
        <taxon>Thelephorales</taxon>
        <taxon>Thelephoraceae</taxon>
        <taxon>Thelephora</taxon>
    </lineage>
</organism>
<comment type="caution">
    <text evidence="2">The sequence shown here is derived from an EMBL/GenBank/DDBJ whole genome shotgun (WGS) entry which is preliminary data.</text>
</comment>
<name>A0A9P6HKD1_9AGAM</name>
<dbReference type="AlphaFoldDB" id="A0A9P6HKD1"/>
<protein>
    <submittedName>
        <fullName evidence="2">Uncharacterized protein</fullName>
    </submittedName>
</protein>
<keyword evidence="3" id="KW-1185">Reference proteome</keyword>
<evidence type="ECO:0000256" key="1">
    <source>
        <dbReference type="SAM" id="MobiDB-lite"/>
    </source>
</evidence>